<evidence type="ECO:0000256" key="5">
    <source>
        <dbReference type="ARBA" id="ARBA00022691"/>
    </source>
</evidence>
<comment type="similarity">
    <text evidence="6">Belongs to the methyltransferase superfamily. RNA methyltransferase RsmG family.</text>
</comment>
<feature type="binding site" evidence="6">
    <location>
        <position position="156"/>
    </location>
    <ligand>
        <name>S-adenosyl-L-methionine</name>
        <dbReference type="ChEBI" id="CHEBI:59789"/>
    </ligand>
</feature>
<evidence type="ECO:0000256" key="6">
    <source>
        <dbReference type="HAMAP-Rule" id="MF_00074"/>
    </source>
</evidence>
<dbReference type="Pfam" id="PF02527">
    <property type="entry name" value="GidB"/>
    <property type="match status" value="1"/>
</dbReference>
<feature type="binding site" evidence="6">
    <location>
        <begin position="142"/>
        <end position="143"/>
    </location>
    <ligand>
        <name>S-adenosyl-L-methionine</name>
        <dbReference type="ChEBI" id="CHEBI:59789"/>
    </ligand>
</feature>
<dbReference type="PIRSF" id="PIRSF003078">
    <property type="entry name" value="GidB"/>
    <property type="match status" value="1"/>
</dbReference>
<evidence type="ECO:0000313" key="7">
    <source>
        <dbReference type="EMBL" id="GAA4333947.1"/>
    </source>
</evidence>
<organism evidence="7 8">
    <name type="scientific">Flaviaesturariibacter amylovorans</name>
    <dbReference type="NCBI Taxonomy" id="1084520"/>
    <lineage>
        <taxon>Bacteria</taxon>
        <taxon>Pseudomonadati</taxon>
        <taxon>Bacteroidota</taxon>
        <taxon>Chitinophagia</taxon>
        <taxon>Chitinophagales</taxon>
        <taxon>Chitinophagaceae</taxon>
        <taxon>Flaviaestuariibacter</taxon>
    </lineage>
</organism>
<evidence type="ECO:0000256" key="1">
    <source>
        <dbReference type="ARBA" id="ARBA00022490"/>
    </source>
</evidence>
<name>A0ABP8H3V1_9BACT</name>
<evidence type="ECO:0000256" key="3">
    <source>
        <dbReference type="ARBA" id="ARBA00022603"/>
    </source>
</evidence>
<dbReference type="Proteomes" id="UP001501725">
    <property type="component" value="Unassembled WGS sequence"/>
</dbReference>
<dbReference type="SUPFAM" id="SSF53335">
    <property type="entry name" value="S-adenosyl-L-methionine-dependent methyltransferases"/>
    <property type="match status" value="1"/>
</dbReference>
<keyword evidence="8" id="KW-1185">Reference proteome</keyword>
<dbReference type="InterPro" id="IPR029063">
    <property type="entry name" value="SAM-dependent_MTases_sf"/>
</dbReference>
<keyword evidence="5 6" id="KW-0949">S-adenosyl-L-methionine</keyword>
<feature type="binding site" evidence="6">
    <location>
        <position position="96"/>
    </location>
    <ligand>
        <name>S-adenosyl-L-methionine</name>
        <dbReference type="ChEBI" id="CHEBI:59789"/>
    </ligand>
</feature>
<feature type="binding site" evidence="6">
    <location>
        <position position="91"/>
    </location>
    <ligand>
        <name>S-adenosyl-L-methionine</name>
        <dbReference type="ChEBI" id="CHEBI:59789"/>
    </ligand>
</feature>
<sequence>MTDSTDKGQPDLSAPLGGQGADILLKYFSDFSEKQLSQFQALEALYTDWNSKINVISRKDIESLYEKHVLHSLAIAATIPFRNGLELVDIGTGGGFPGVPLAIFFPNVKFHLVDSIGKKLKIIDAVKEAVGLDNVTTQHTRAEDIKGRKFDFAVSRAVAPLGDLLRWSRPLLRKTEFRVEEEGGETVYKSGLVCLKGGDLAAELNESGAKGRPRMIEISSLFEEEWFREKYVVYAQ</sequence>
<comment type="function">
    <text evidence="6">Specifically methylates the N7 position of a guanine in 16S rRNA.</text>
</comment>
<keyword evidence="2 6" id="KW-0698">rRNA processing</keyword>
<protein>
    <recommendedName>
        <fullName evidence="6">Ribosomal RNA small subunit methyltransferase G</fullName>
        <ecNumber evidence="6">2.1.1.-</ecNumber>
    </recommendedName>
    <alternativeName>
        <fullName evidence="6">16S rRNA 7-methylguanosine methyltransferase</fullName>
        <shortName evidence="6">16S rRNA m7G methyltransferase</shortName>
    </alternativeName>
</protein>
<reference evidence="8" key="1">
    <citation type="journal article" date="2019" name="Int. J. Syst. Evol. Microbiol.">
        <title>The Global Catalogue of Microorganisms (GCM) 10K type strain sequencing project: providing services to taxonomists for standard genome sequencing and annotation.</title>
        <authorList>
            <consortium name="The Broad Institute Genomics Platform"/>
            <consortium name="The Broad Institute Genome Sequencing Center for Infectious Disease"/>
            <person name="Wu L."/>
            <person name="Ma J."/>
        </authorList>
    </citation>
    <scope>NUCLEOTIDE SEQUENCE [LARGE SCALE GENOMIC DNA]</scope>
    <source>
        <strain evidence="8">JCM 17919</strain>
    </source>
</reference>
<dbReference type="EC" id="2.1.1.-" evidence="6"/>
<dbReference type="Gene3D" id="3.40.50.150">
    <property type="entry name" value="Vaccinia Virus protein VP39"/>
    <property type="match status" value="1"/>
</dbReference>
<dbReference type="HAMAP" id="MF_00074">
    <property type="entry name" value="16SrRNA_methyltr_G"/>
    <property type="match status" value="1"/>
</dbReference>
<evidence type="ECO:0000256" key="2">
    <source>
        <dbReference type="ARBA" id="ARBA00022552"/>
    </source>
</evidence>
<dbReference type="RefSeq" id="WP_345256343.1">
    <property type="nucleotide sequence ID" value="NZ_BAABGY010000008.1"/>
</dbReference>
<dbReference type="EMBL" id="BAABGY010000008">
    <property type="protein sequence ID" value="GAA4333947.1"/>
    <property type="molecule type" value="Genomic_DNA"/>
</dbReference>
<accession>A0ABP8H3V1</accession>
<dbReference type="PANTHER" id="PTHR31760">
    <property type="entry name" value="S-ADENOSYL-L-METHIONINE-DEPENDENT METHYLTRANSFERASES SUPERFAMILY PROTEIN"/>
    <property type="match status" value="1"/>
</dbReference>
<keyword evidence="4 6" id="KW-0808">Transferase</keyword>
<evidence type="ECO:0000313" key="8">
    <source>
        <dbReference type="Proteomes" id="UP001501725"/>
    </source>
</evidence>
<comment type="caution">
    <text evidence="7">The sequence shown here is derived from an EMBL/GenBank/DDBJ whole genome shotgun (WGS) entry which is preliminary data.</text>
</comment>
<dbReference type="InterPro" id="IPR003682">
    <property type="entry name" value="rRNA_ssu_MeTfrase_G"/>
</dbReference>
<gene>
    <name evidence="6 7" type="primary">rsmG</name>
    <name evidence="7" type="ORF">GCM10023184_27580</name>
</gene>
<keyword evidence="1 6" id="KW-0963">Cytoplasm</keyword>
<comment type="caution">
    <text evidence="6">Lacks conserved residue(s) required for the propagation of feature annotation.</text>
</comment>
<dbReference type="PANTHER" id="PTHR31760:SF0">
    <property type="entry name" value="S-ADENOSYL-L-METHIONINE-DEPENDENT METHYLTRANSFERASES SUPERFAMILY PROTEIN"/>
    <property type="match status" value="1"/>
</dbReference>
<proteinExistence type="inferred from homology"/>
<dbReference type="NCBIfam" id="TIGR00138">
    <property type="entry name" value="rsmG_gidB"/>
    <property type="match status" value="1"/>
</dbReference>
<keyword evidence="3 6" id="KW-0489">Methyltransferase</keyword>
<comment type="subcellular location">
    <subcellularLocation>
        <location evidence="6">Cytoplasm</location>
    </subcellularLocation>
</comment>
<evidence type="ECO:0000256" key="4">
    <source>
        <dbReference type="ARBA" id="ARBA00022679"/>
    </source>
</evidence>